<gene>
    <name evidence="5" type="ORF">HND93_28520</name>
</gene>
<evidence type="ECO:0000256" key="3">
    <source>
        <dbReference type="ARBA" id="ARBA00023219"/>
    </source>
</evidence>
<evidence type="ECO:0000256" key="2">
    <source>
        <dbReference type="ARBA" id="ARBA00022612"/>
    </source>
</evidence>
<dbReference type="Proteomes" id="UP000584642">
    <property type="component" value="Unassembled WGS sequence"/>
</dbReference>
<protein>
    <submittedName>
        <fullName evidence="5">Phage tail protein</fullName>
    </submittedName>
</protein>
<comment type="subcellular location">
    <subcellularLocation>
        <location evidence="1">Virion</location>
    </subcellularLocation>
</comment>
<evidence type="ECO:0000313" key="6">
    <source>
        <dbReference type="Proteomes" id="UP000584642"/>
    </source>
</evidence>
<dbReference type="InterPro" id="IPR020991">
    <property type="entry name" value="Connector_podovirus"/>
</dbReference>
<proteinExistence type="predicted"/>
<feature type="region of interest" description="Disordered" evidence="4">
    <location>
        <begin position="493"/>
        <end position="551"/>
    </location>
</feature>
<evidence type="ECO:0000256" key="4">
    <source>
        <dbReference type="SAM" id="MobiDB-lite"/>
    </source>
</evidence>
<sequence>MTARASKTRKPDPAEPAALLERYRTAKGRRGPWEAHWQDCYDYALPNGRSFLTPGTPGERRVDRLFDGTAPDAVEQLASSLLAQLTPPWSRWFGFSPGPELAGGERDRIAPMLDRAAGIVQGHIDRSNFAVEMHQAFLDLVTVGTACLLMEEAAPGAASGFRFTAVPLADAVLEEGAEGRLDGTFRRAELTLAQIASRFPGADLPDEVTARGGEEPETRFPVLETVLPDGVAYRWTVVLDSGLAAPSLLADGRFAQPPFLSFRWLKAPGEVYGRSPVMTALPDIKTANKVVELVLKNASVAVTGIWQADDDGVLNPATIRLVPGTIIPKAVGSAGLTPLANPGRFDVSQLVLDDLRARIRHALLADRLAPVGDARMTATEVMERTAEMARLLGATYGRLQAELLTPLLMRAVAILRRRGEIPDFAIDGRLVELQHRSPLAQAQAERDVRATLRWLETAQALGPEALATVDAPAAARWLGEAFGVPAKLIRAAPPPAAAPSPMPPSAMGAATPPPMPPAPPAPALSATPPAIAPAAAPAPGLRPDPMEAAHV</sequence>
<accession>A0ABX2TKI6</accession>
<organism evidence="5 6">
    <name type="scientific">Azospirillum oleiclasticum</name>
    <dbReference type="NCBI Taxonomy" id="2735135"/>
    <lineage>
        <taxon>Bacteria</taxon>
        <taxon>Pseudomonadati</taxon>
        <taxon>Pseudomonadota</taxon>
        <taxon>Alphaproteobacteria</taxon>
        <taxon>Rhodospirillales</taxon>
        <taxon>Azospirillaceae</taxon>
        <taxon>Azospirillum</taxon>
    </lineage>
</organism>
<feature type="compositionally biased region" description="Low complexity" evidence="4">
    <location>
        <begin position="523"/>
        <end position="543"/>
    </location>
</feature>
<keyword evidence="6" id="KW-1185">Reference proteome</keyword>
<dbReference type="EMBL" id="JABFDB010000028">
    <property type="protein sequence ID" value="NYZ23663.1"/>
    <property type="molecule type" value="Genomic_DNA"/>
</dbReference>
<feature type="compositionally biased region" description="Pro residues" evidence="4">
    <location>
        <begin position="511"/>
        <end position="522"/>
    </location>
</feature>
<evidence type="ECO:0000313" key="5">
    <source>
        <dbReference type="EMBL" id="NYZ23663.1"/>
    </source>
</evidence>
<feature type="compositionally biased region" description="Pro residues" evidence="4">
    <location>
        <begin position="493"/>
        <end position="504"/>
    </location>
</feature>
<name>A0ABX2TKI6_9PROT</name>
<dbReference type="RefSeq" id="WP_180285433.1">
    <property type="nucleotide sequence ID" value="NZ_JABFDB010000028.1"/>
</dbReference>
<keyword evidence="3" id="KW-0231">Viral genome packaging</keyword>
<reference evidence="5 6" key="1">
    <citation type="submission" date="2020-05" db="EMBL/GenBank/DDBJ databases">
        <title>Azospirillum oleiclasticum sp. nov, a nitrogen-fixing and heavy crude oil-emulsifying bacterium isolated from the crude oil of Yumen Oilfield.</title>
        <authorList>
            <person name="Wu D."/>
            <person name="Cai M."/>
            <person name="Zhang X."/>
        </authorList>
    </citation>
    <scope>NUCLEOTIDE SEQUENCE [LARGE SCALE GENOMIC DNA]</scope>
    <source>
        <strain evidence="5 6">ROY-1-1-2</strain>
    </source>
</reference>
<evidence type="ECO:0000256" key="1">
    <source>
        <dbReference type="ARBA" id="ARBA00004328"/>
    </source>
</evidence>
<dbReference type="Pfam" id="PF12236">
    <property type="entry name" value="Head-tail_con"/>
    <property type="match status" value="1"/>
</dbReference>
<keyword evidence="2" id="KW-1188">Viral release from host cell</keyword>
<comment type="caution">
    <text evidence="5">The sequence shown here is derived from an EMBL/GenBank/DDBJ whole genome shotgun (WGS) entry which is preliminary data.</text>
</comment>